<dbReference type="AlphaFoldDB" id="A0A4R6Q960"/>
<dbReference type="InterPro" id="IPR017871">
    <property type="entry name" value="ABC_transporter-like_CS"/>
</dbReference>
<dbReference type="Pfam" id="PF00005">
    <property type="entry name" value="ABC_tran"/>
    <property type="match status" value="1"/>
</dbReference>
<name>A0A4R6Q960_9FIRM</name>
<comment type="function">
    <text evidence="10">Part of an ABC transporter complex. Responsible for energy coupling to the transport system.</text>
</comment>
<dbReference type="GO" id="GO:0006824">
    <property type="term" value="P:cobalt ion transport"/>
    <property type="evidence" value="ECO:0007669"/>
    <property type="project" value="InterPro"/>
</dbReference>
<evidence type="ECO:0000313" key="12">
    <source>
        <dbReference type="EMBL" id="TDP57709.1"/>
    </source>
</evidence>
<reference evidence="12 13" key="1">
    <citation type="submission" date="2019-03" db="EMBL/GenBank/DDBJ databases">
        <title>Genomic Encyclopedia of Type Strains, Phase IV (KMG-IV): sequencing the most valuable type-strain genomes for metagenomic binning, comparative biology and taxonomic classification.</title>
        <authorList>
            <person name="Goeker M."/>
        </authorList>
    </citation>
    <scope>NUCLEOTIDE SEQUENCE [LARGE SCALE GENOMIC DNA]</scope>
    <source>
        <strain evidence="12 13">DSM 28287</strain>
    </source>
</reference>
<dbReference type="NCBIfam" id="TIGR04520">
    <property type="entry name" value="ECF_ATPase_1"/>
    <property type="match status" value="1"/>
</dbReference>
<dbReference type="GO" id="GO:0016887">
    <property type="term" value="F:ATP hydrolysis activity"/>
    <property type="evidence" value="ECO:0007669"/>
    <property type="project" value="InterPro"/>
</dbReference>
<keyword evidence="5 10" id="KW-0547">Nucleotide-binding</keyword>
<dbReference type="GO" id="GO:0005524">
    <property type="term" value="F:ATP binding"/>
    <property type="evidence" value="ECO:0007669"/>
    <property type="project" value="UniProtKB-UniRule"/>
</dbReference>
<evidence type="ECO:0000256" key="1">
    <source>
        <dbReference type="ARBA" id="ARBA00004202"/>
    </source>
</evidence>
<dbReference type="RefSeq" id="WP_133528109.1">
    <property type="nucleotide sequence ID" value="NZ_SNXO01000010.1"/>
</dbReference>
<dbReference type="InterPro" id="IPR050095">
    <property type="entry name" value="ECF_ABC_transporter_ATP-bd"/>
</dbReference>
<dbReference type="SUPFAM" id="SSF52540">
    <property type="entry name" value="P-loop containing nucleoside triphosphate hydrolases"/>
    <property type="match status" value="1"/>
</dbReference>
<evidence type="ECO:0000259" key="11">
    <source>
        <dbReference type="PROSITE" id="PS50893"/>
    </source>
</evidence>
<keyword evidence="13" id="KW-1185">Reference proteome</keyword>
<dbReference type="SMART" id="SM00382">
    <property type="entry name" value="AAA"/>
    <property type="match status" value="1"/>
</dbReference>
<keyword evidence="4 10" id="KW-1003">Cell membrane</keyword>
<accession>A0A4R6Q960</accession>
<sequence length="279" mass="31064">MKSIIKIENLIFEYMGEEDQEPVKAINNISLDIEEGSFTAIIGQNGSGKSTLAKNLNGLLLPSGGAIYVNGWDTKDDEHIWDVRQTAGMVFQNPDNQLVSSIVEDDVAFGPENLGVEPKLIRKRVDEALESVNMGEYKRKAPHLLSGGQKQRIAIAGVVAMRPKCIIFDEPTAMLDPRGRNDIMDIIKELHEEGITVVLITHFMDEAVRAERVIILNKGTVLLDGTPEEVFKEHELIRSVNLDVPMAVELGAKLRSRGIKVPEEVVTIEEMVEFVCQYK</sequence>
<dbReference type="InterPro" id="IPR015856">
    <property type="entry name" value="ABC_transpr_CbiO/EcfA_su"/>
</dbReference>
<dbReference type="InterPro" id="IPR027417">
    <property type="entry name" value="P-loop_NTPase"/>
</dbReference>
<dbReference type="CDD" id="cd03225">
    <property type="entry name" value="ABC_cobalt_CbiO_domain1"/>
    <property type="match status" value="1"/>
</dbReference>
<dbReference type="NCBIfam" id="NF010167">
    <property type="entry name" value="PRK13648.1"/>
    <property type="match status" value="1"/>
</dbReference>
<dbReference type="InterPro" id="IPR005876">
    <property type="entry name" value="Co_trans_ATP-bd"/>
</dbReference>
<dbReference type="InterPro" id="IPR030947">
    <property type="entry name" value="EcfA_1"/>
</dbReference>
<dbReference type="OrthoDB" id="9784332at2"/>
<evidence type="ECO:0000256" key="10">
    <source>
        <dbReference type="RuleBase" id="RU364103"/>
    </source>
</evidence>
<keyword evidence="6 10" id="KW-0067">ATP-binding</keyword>
<comment type="function">
    <text evidence="9">Probably part of an ABC transporter complex. Responsible for energy coupling to the transport system.</text>
</comment>
<proteinExistence type="inferred from homology"/>
<evidence type="ECO:0000313" key="13">
    <source>
        <dbReference type="Proteomes" id="UP000295500"/>
    </source>
</evidence>
<dbReference type="GO" id="GO:0043190">
    <property type="term" value="C:ATP-binding cassette (ABC) transporter complex"/>
    <property type="evidence" value="ECO:0007669"/>
    <property type="project" value="TreeGrafter"/>
</dbReference>
<dbReference type="PROSITE" id="PS50893">
    <property type="entry name" value="ABC_TRANSPORTER_2"/>
    <property type="match status" value="1"/>
</dbReference>
<dbReference type="GO" id="GO:0042626">
    <property type="term" value="F:ATPase-coupled transmembrane transporter activity"/>
    <property type="evidence" value="ECO:0007669"/>
    <property type="project" value="TreeGrafter"/>
</dbReference>
<dbReference type="PANTHER" id="PTHR43553:SF24">
    <property type="entry name" value="ENERGY-COUPLING FACTOR TRANSPORTER ATP-BINDING PROTEIN ECFA1"/>
    <property type="match status" value="1"/>
</dbReference>
<comment type="caution">
    <text evidence="12">The sequence shown here is derived from an EMBL/GenBank/DDBJ whole genome shotgun (WGS) entry which is preliminary data.</text>
</comment>
<evidence type="ECO:0000256" key="8">
    <source>
        <dbReference type="ARBA" id="ARBA00023136"/>
    </source>
</evidence>
<dbReference type="EMBL" id="SNXO01000010">
    <property type="protein sequence ID" value="TDP57709.1"/>
    <property type="molecule type" value="Genomic_DNA"/>
</dbReference>
<dbReference type="Proteomes" id="UP000295500">
    <property type="component" value="Unassembled WGS sequence"/>
</dbReference>
<dbReference type="PROSITE" id="PS00211">
    <property type="entry name" value="ABC_TRANSPORTER_1"/>
    <property type="match status" value="1"/>
</dbReference>
<dbReference type="NCBIfam" id="TIGR01166">
    <property type="entry name" value="cbiO"/>
    <property type="match status" value="1"/>
</dbReference>
<comment type="subcellular location">
    <subcellularLocation>
        <location evidence="1 10">Cell membrane</location>
        <topology evidence="1 10">Peripheral membrane protein</topology>
    </subcellularLocation>
</comment>
<evidence type="ECO:0000256" key="3">
    <source>
        <dbReference type="ARBA" id="ARBA00022448"/>
    </source>
</evidence>
<evidence type="ECO:0000256" key="4">
    <source>
        <dbReference type="ARBA" id="ARBA00022475"/>
    </source>
</evidence>
<keyword evidence="7" id="KW-1278">Translocase</keyword>
<dbReference type="InterPro" id="IPR003439">
    <property type="entry name" value="ABC_transporter-like_ATP-bd"/>
</dbReference>
<gene>
    <name evidence="12" type="ORF">EV211_1106</name>
</gene>
<feature type="domain" description="ABC transporter" evidence="11">
    <location>
        <begin position="5"/>
        <end position="243"/>
    </location>
</feature>
<evidence type="ECO:0000256" key="2">
    <source>
        <dbReference type="ARBA" id="ARBA00005417"/>
    </source>
</evidence>
<keyword evidence="3 10" id="KW-0813">Transport</keyword>
<keyword evidence="8 10" id="KW-0472">Membrane</keyword>
<evidence type="ECO:0000256" key="5">
    <source>
        <dbReference type="ARBA" id="ARBA00022741"/>
    </source>
</evidence>
<organism evidence="12 13">
    <name type="scientific">Aminicella lysinilytica</name>
    <dbReference type="NCBI Taxonomy" id="433323"/>
    <lineage>
        <taxon>Bacteria</taxon>
        <taxon>Bacillati</taxon>
        <taxon>Bacillota</taxon>
        <taxon>Clostridia</taxon>
        <taxon>Peptostreptococcales</taxon>
        <taxon>Anaerovoracaceae</taxon>
        <taxon>Aminicella</taxon>
    </lineage>
</organism>
<dbReference type="Gene3D" id="3.40.50.300">
    <property type="entry name" value="P-loop containing nucleotide triphosphate hydrolases"/>
    <property type="match status" value="1"/>
</dbReference>
<dbReference type="PANTHER" id="PTHR43553">
    <property type="entry name" value="HEAVY METAL TRANSPORTER"/>
    <property type="match status" value="1"/>
</dbReference>
<evidence type="ECO:0000256" key="9">
    <source>
        <dbReference type="ARBA" id="ARBA00025157"/>
    </source>
</evidence>
<evidence type="ECO:0000256" key="7">
    <source>
        <dbReference type="ARBA" id="ARBA00022967"/>
    </source>
</evidence>
<comment type="similarity">
    <text evidence="2 10">Belongs to the ABC transporter superfamily.</text>
</comment>
<protein>
    <recommendedName>
        <fullName evidence="10">ABC transporter ATP-binding protein</fullName>
    </recommendedName>
</protein>
<dbReference type="FunFam" id="3.40.50.300:FF:000224">
    <property type="entry name" value="Energy-coupling factor transporter ATP-binding protein EcfA"/>
    <property type="match status" value="1"/>
</dbReference>
<dbReference type="InterPro" id="IPR003593">
    <property type="entry name" value="AAA+_ATPase"/>
</dbReference>
<evidence type="ECO:0000256" key="6">
    <source>
        <dbReference type="ARBA" id="ARBA00022840"/>
    </source>
</evidence>